<dbReference type="OrthoDB" id="5835829at2759"/>
<dbReference type="GO" id="GO:0098754">
    <property type="term" value="P:detoxification"/>
    <property type="evidence" value="ECO:0007669"/>
    <property type="project" value="UniProtKB-ARBA"/>
</dbReference>
<evidence type="ECO:0000256" key="3">
    <source>
        <dbReference type="ARBA" id="ARBA00022676"/>
    </source>
</evidence>
<evidence type="ECO:0000313" key="8">
    <source>
        <dbReference type="EMBL" id="TVU08910.1"/>
    </source>
</evidence>
<protein>
    <recommendedName>
        <fullName evidence="7">Glycosyltransferase</fullName>
        <ecNumber evidence="7">2.4.1.-</ecNumber>
    </recommendedName>
</protein>
<dbReference type="PANTHER" id="PTHR11926">
    <property type="entry name" value="GLUCOSYL/GLUCURONOSYL TRANSFERASES"/>
    <property type="match status" value="1"/>
</dbReference>
<comment type="similarity">
    <text evidence="1 6">Belongs to the UDP-glycosyltransferase family.</text>
</comment>
<evidence type="ECO:0000256" key="1">
    <source>
        <dbReference type="ARBA" id="ARBA00009995"/>
    </source>
</evidence>
<dbReference type="Gramene" id="TVU08910">
    <property type="protein sequence ID" value="TVU08910"/>
    <property type="gene ID" value="EJB05_42337"/>
</dbReference>
<proteinExistence type="inferred from homology"/>
<evidence type="ECO:0000256" key="6">
    <source>
        <dbReference type="RuleBase" id="RU003718"/>
    </source>
</evidence>
<accession>A0A5J9TBZ5</accession>
<organism evidence="8 9">
    <name type="scientific">Eragrostis curvula</name>
    <name type="common">weeping love grass</name>
    <dbReference type="NCBI Taxonomy" id="38414"/>
    <lineage>
        <taxon>Eukaryota</taxon>
        <taxon>Viridiplantae</taxon>
        <taxon>Streptophyta</taxon>
        <taxon>Embryophyta</taxon>
        <taxon>Tracheophyta</taxon>
        <taxon>Spermatophyta</taxon>
        <taxon>Magnoliopsida</taxon>
        <taxon>Liliopsida</taxon>
        <taxon>Poales</taxon>
        <taxon>Poaceae</taxon>
        <taxon>PACMAD clade</taxon>
        <taxon>Chloridoideae</taxon>
        <taxon>Eragrostideae</taxon>
        <taxon>Eragrostidinae</taxon>
        <taxon>Eragrostis</taxon>
    </lineage>
</organism>
<dbReference type="Gene3D" id="3.40.50.2000">
    <property type="entry name" value="Glycogen Phosphorylase B"/>
    <property type="match status" value="2"/>
</dbReference>
<dbReference type="AlphaFoldDB" id="A0A5J9TBZ5"/>
<name>A0A5J9TBZ5_9POAL</name>
<dbReference type="FunFam" id="3.40.50.2000:FF:000057">
    <property type="entry name" value="Glycosyltransferase"/>
    <property type="match status" value="1"/>
</dbReference>
<dbReference type="GO" id="GO:0080043">
    <property type="term" value="F:quercetin 3-O-glucosyltransferase activity"/>
    <property type="evidence" value="ECO:0007669"/>
    <property type="project" value="TreeGrafter"/>
</dbReference>
<evidence type="ECO:0000256" key="4">
    <source>
        <dbReference type="ARBA" id="ARBA00022679"/>
    </source>
</evidence>
<comment type="function">
    <text evidence="5">Involved in the detoxification of the Fusarium mycotoxin deoxynivalenol by the transfer of glucose from UDP-D-glucose to the hydroxyl group at C-3, forming deoxynivalenol-3-O-beta-D-glucoside.</text>
</comment>
<evidence type="ECO:0000256" key="5">
    <source>
        <dbReference type="ARBA" id="ARBA00058521"/>
    </source>
</evidence>
<keyword evidence="4 6" id="KW-0808">Transferase</keyword>
<dbReference type="EC" id="2.4.1.-" evidence="7"/>
<dbReference type="Pfam" id="PF00201">
    <property type="entry name" value="UDPGT"/>
    <property type="match status" value="1"/>
</dbReference>
<dbReference type="CDD" id="cd03784">
    <property type="entry name" value="GT1_Gtf-like"/>
    <property type="match status" value="1"/>
</dbReference>
<dbReference type="PANTHER" id="PTHR11926:SF1403">
    <property type="entry name" value="GLYCOSYLTRANSFERASE"/>
    <property type="match status" value="1"/>
</dbReference>
<reference evidence="8 9" key="1">
    <citation type="journal article" date="2019" name="Sci. Rep.">
        <title>A high-quality genome of Eragrostis curvula grass provides insights into Poaceae evolution and supports new strategies to enhance forage quality.</title>
        <authorList>
            <person name="Carballo J."/>
            <person name="Santos B.A.C.M."/>
            <person name="Zappacosta D."/>
            <person name="Garbus I."/>
            <person name="Selva J.P."/>
            <person name="Gallo C.A."/>
            <person name="Diaz A."/>
            <person name="Albertini E."/>
            <person name="Caccamo M."/>
            <person name="Echenique V."/>
        </authorList>
    </citation>
    <scope>NUCLEOTIDE SEQUENCE [LARGE SCALE GENOMIC DNA]</scope>
    <source>
        <strain evidence="9">cv. Victoria</strain>
        <tissue evidence="8">Leaf</tissue>
    </source>
</reference>
<dbReference type="InterPro" id="IPR002213">
    <property type="entry name" value="UDP_glucos_trans"/>
</dbReference>
<feature type="non-terminal residue" evidence="8">
    <location>
        <position position="1"/>
    </location>
</feature>
<keyword evidence="3 6" id="KW-0328">Glycosyltransferase</keyword>
<dbReference type="EMBL" id="RWGY01000039">
    <property type="protein sequence ID" value="TVU08910.1"/>
    <property type="molecule type" value="Genomic_DNA"/>
</dbReference>
<dbReference type="Proteomes" id="UP000324897">
    <property type="component" value="Chromosome 3"/>
</dbReference>
<comment type="caution">
    <text evidence="8">The sequence shown here is derived from an EMBL/GenBank/DDBJ whole genome shotgun (WGS) entry which is preliminary data.</text>
</comment>
<dbReference type="GO" id="GO:0080044">
    <property type="term" value="F:quercetin 7-O-glucosyltransferase activity"/>
    <property type="evidence" value="ECO:0007669"/>
    <property type="project" value="TreeGrafter"/>
</dbReference>
<gene>
    <name evidence="8" type="ORF">EJB05_42337</name>
</gene>
<keyword evidence="9" id="KW-1185">Reference proteome</keyword>
<evidence type="ECO:0000256" key="2">
    <source>
        <dbReference type="ARBA" id="ARBA00022575"/>
    </source>
</evidence>
<keyword evidence="2" id="KW-0216">Detoxification</keyword>
<dbReference type="FunFam" id="3.40.50.2000:FF:000019">
    <property type="entry name" value="Glycosyltransferase"/>
    <property type="match status" value="1"/>
</dbReference>
<dbReference type="InterPro" id="IPR035595">
    <property type="entry name" value="UDP_glycos_trans_CS"/>
</dbReference>
<evidence type="ECO:0000313" key="9">
    <source>
        <dbReference type="Proteomes" id="UP000324897"/>
    </source>
</evidence>
<dbReference type="SUPFAM" id="SSF53756">
    <property type="entry name" value="UDP-Glycosyltransferase/glycogen phosphorylase"/>
    <property type="match status" value="1"/>
</dbReference>
<dbReference type="PROSITE" id="PS00375">
    <property type="entry name" value="UDPGT"/>
    <property type="match status" value="1"/>
</dbReference>
<sequence length="462" mass="50886">MGSADPQSIHVLLLPLPILGHINPLLQFGKRLAAHSGVRCTLAMTRFVLNSTKPSPSSVHVAAFSDGCDAGGPDELGGLCERYAESLESVGSKTLDELLVQESERGRPVDVVVYDSVMPWAQGVARRRGAACASFLTQTCAVNVVYAHAWAGLIPPPPVRPEELPAEFAGLSTQLKVADLPTFLADTNYPMCLREHSINQYIGLDTADHVLVNSFYDLEPQEADYMASKWGAKTVGPTVPSAYLDNRIPDDVSYGIHLHTPMTVEVKDWLDSHAACSVLYVAFGSMASLGLEQMGEIAEGLFNTNKPFLWVVTSKESSKLPDNFSDKVKERGLIVPWCQQLEVLAHPSIGCFMTHCGWNSTVEALSAGVPMVAMPHWSDQTTNAKYVQDVWFVGMRIWPDAKGMVRREEVERCVREVMDGKRPEQFKKKASEWSRKVKKAMGKDGSSDINISEFLSKCRCRK</sequence>
<evidence type="ECO:0000256" key="7">
    <source>
        <dbReference type="RuleBase" id="RU362057"/>
    </source>
</evidence>